<dbReference type="PATRIC" id="fig|883161.3.peg.1339"/>
<organism evidence="2 3">
    <name type="scientific">Propionimicrobium lymphophilum ACS-093-V-SCH5</name>
    <dbReference type="NCBI Taxonomy" id="883161"/>
    <lineage>
        <taxon>Bacteria</taxon>
        <taxon>Bacillati</taxon>
        <taxon>Actinomycetota</taxon>
        <taxon>Actinomycetes</taxon>
        <taxon>Propionibacteriales</taxon>
        <taxon>Propionibacteriaceae</taxon>
        <taxon>Propionimicrobium</taxon>
    </lineage>
</organism>
<dbReference type="Proteomes" id="UP000014417">
    <property type="component" value="Unassembled WGS sequence"/>
</dbReference>
<dbReference type="AlphaFoldDB" id="S2W0J8"/>
<accession>S2W0J8</accession>
<feature type="signal peptide" evidence="1">
    <location>
        <begin position="1"/>
        <end position="29"/>
    </location>
</feature>
<dbReference type="STRING" id="883161.HMPREF9306_01345"/>
<dbReference type="RefSeq" id="WP_016456173.1">
    <property type="nucleotide sequence ID" value="NZ_KE150269.1"/>
</dbReference>
<proteinExistence type="predicted"/>
<comment type="caution">
    <text evidence="2">The sequence shown here is derived from an EMBL/GenBank/DDBJ whole genome shotgun (WGS) entry which is preliminary data.</text>
</comment>
<protein>
    <recommendedName>
        <fullName evidence="4">Lipoprotein</fullName>
    </recommendedName>
</protein>
<evidence type="ECO:0000313" key="3">
    <source>
        <dbReference type="Proteomes" id="UP000014417"/>
    </source>
</evidence>
<evidence type="ECO:0008006" key="4">
    <source>
        <dbReference type="Google" id="ProtNLM"/>
    </source>
</evidence>
<dbReference type="EMBL" id="AGZR01000008">
    <property type="protein sequence ID" value="EPD32646.1"/>
    <property type="molecule type" value="Genomic_DNA"/>
</dbReference>
<dbReference type="HOGENOM" id="CLU_930208_0_0_11"/>
<evidence type="ECO:0000256" key="1">
    <source>
        <dbReference type="SAM" id="SignalP"/>
    </source>
</evidence>
<dbReference type="PROSITE" id="PS51257">
    <property type="entry name" value="PROKAR_LIPOPROTEIN"/>
    <property type="match status" value="1"/>
</dbReference>
<sequence length="299" mass="31837">MSKNSKKLSLLALCVSGALLTGCSSSPKAPSSDAYSSETAVFLAEQITPQVAEGSSIWQVQLSSNKLSTNYSGPDKSYTAEIDENQRVKTASEDLAASGSKSLSKSLQDYASDLATFATDAKNNCAQPDLRVYAHEAISQDIYLGTCGLSDDQLKIGDLNLSKSTDFYDHTQFAGMIQQFSALTDKPLTGVRIGQIEEGKQGIYVEYANEFSIGYSVGTTSAFSLKKVDSDKKRPEFSASDLSAEAIAKVYGSEAEAAGGPVQLLIYKDSGQDKIVIAAKHSDGTTRVFDNAGEHLVDA</sequence>
<feature type="chain" id="PRO_5038762169" description="Lipoprotein" evidence="1">
    <location>
        <begin position="30"/>
        <end position="299"/>
    </location>
</feature>
<keyword evidence="3" id="KW-1185">Reference proteome</keyword>
<name>S2W0J8_9ACTN</name>
<keyword evidence="1" id="KW-0732">Signal</keyword>
<evidence type="ECO:0000313" key="2">
    <source>
        <dbReference type="EMBL" id="EPD32646.1"/>
    </source>
</evidence>
<reference evidence="2 3" key="1">
    <citation type="submission" date="2013-04" db="EMBL/GenBank/DDBJ databases">
        <title>The Genome Sequence of Propionimicrobium lymphophilum ACS-093-V-SCH5.</title>
        <authorList>
            <consortium name="The Broad Institute Genomics Platform"/>
            <person name="Earl A."/>
            <person name="Ward D."/>
            <person name="Feldgarden M."/>
            <person name="Gevers D."/>
            <person name="Saerens B."/>
            <person name="Vaneechoutte M."/>
            <person name="Walker B."/>
            <person name="Young S."/>
            <person name="Zeng Q."/>
            <person name="Gargeya S."/>
            <person name="Fitzgerald M."/>
            <person name="Haas B."/>
            <person name="Abouelleil A."/>
            <person name="Allen A.W."/>
            <person name="Alvarado L."/>
            <person name="Arachchi H.M."/>
            <person name="Berlin A.M."/>
            <person name="Chapman S.B."/>
            <person name="Gainer-Dewar J."/>
            <person name="Goldberg J."/>
            <person name="Griggs A."/>
            <person name="Gujja S."/>
            <person name="Hansen M."/>
            <person name="Howarth C."/>
            <person name="Imamovic A."/>
            <person name="Ireland A."/>
            <person name="Larimer J."/>
            <person name="McCowan C."/>
            <person name="Murphy C."/>
            <person name="Pearson M."/>
            <person name="Poon T.W."/>
            <person name="Priest M."/>
            <person name="Roberts A."/>
            <person name="Saif S."/>
            <person name="Shea T."/>
            <person name="Sisk P."/>
            <person name="Sykes S."/>
            <person name="Wortman J."/>
            <person name="Nusbaum C."/>
            <person name="Birren B."/>
        </authorList>
    </citation>
    <scope>NUCLEOTIDE SEQUENCE [LARGE SCALE GENOMIC DNA]</scope>
    <source>
        <strain evidence="2 3">ACS-093-V-SCH5</strain>
    </source>
</reference>
<gene>
    <name evidence="2" type="ORF">HMPREF9306_01345</name>
</gene>